<dbReference type="OrthoDB" id="1090159at2"/>
<dbReference type="PIRSF" id="PIRSF001093">
    <property type="entry name" value="B-hxosamndse_ab_euk"/>
    <property type="match status" value="1"/>
</dbReference>
<reference evidence="10 11" key="2">
    <citation type="journal article" date="2011" name="Stand. Genomic Sci.">
        <title>Complete genome sequence of Bacteroides helcogenes type strain (P 36-108).</title>
        <authorList>
            <person name="Pati A."/>
            <person name="Gronow S."/>
            <person name="Zeytun A."/>
            <person name="Lapidus A."/>
            <person name="Nolan M."/>
            <person name="Hammon N."/>
            <person name="Deshpande S."/>
            <person name="Cheng J.F."/>
            <person name="Tapia R."/>
            <person name="Han C."/>
            <person name="Goodwin L."/>
            <person name="Pitluck S."/>
            <person name="Liolios K."/>
            <person name="Pagani I."/>
            <person name="Ivanova N."/>
            <person name="Mavromatis K."/>
            <person name="Chen A."/>
            <person name="Palaniappan K."/>
            <person name="Land M."/>
            <person name="Hauser L."/>
            <person name="Chang Y.J."/>
            <person name="Jeffries C.D."/>
            <person name="Detter J.C."/>
            <person name="Brambilla E."/>
            <person name="Rohde M."/>
            <person name="Goker M."/>
            <person name="Woyke T."/>
            <person name="Bristow J."/>
            <person name="Eisen J.A."/>
            <person name="Markowitz V."/>
            <person name="Hugenholtz P."/>
            <person name="Kyrpides N.C."/>
            <person name="Klenk H.P."/>
            <person name="Lucas S."/>
        </authorList>
    </citation>
    <scope>NUCLEOTIDE SEQUENCE [LARGE SCALE GENOMIC DNA]</scope>
    <source>
        <strain evidence="11">ATCC 35417 / DSM 20613 / JCM 6297 / CCUG 15421 / P 36-108</strain>
    </source>
</reference>
<dbReference type="Gene3D" id="3.30.379.10">
    <property type="entry name" value="Chitobiase/beta-hexosaminidase domain 2-like"/>
    <property type="match status" value="1"/>
</dbReference>
<evidence type="ECO:0000256" key="7">
    <source>
        <dbReference type="SAM" id="SignalP"/>
    </source>
</evidence>
<dbReference type="GO" id="GO:0005975">
    <property type="term" value="P:carbohydrate metabolic process"/>
    <property type="evidence" value="ECO:0007669"/>
    <property type="project" value="InterPro"/>
</dbReference>
<dbReference type="InterPro" id="IPR015883">
    <property type="entry name" value="Glyco_hydro_20_cat"/>
</dbReference>
<dbReference type="GO" id="GO:0016020">
    <property type="term" value="C:membrane"/>
    <property type="evidence" value="ECO:0007669"/>
    <property type="project" value="TreeGrafter"/>
</dbReference>
<accession>E6SRW3</accession>
<keyword evidence="5 10" id="KW-0326">Glycosidase</keyword>
<comment type="similarity">
    <text evidence="2">Belongs to the glycosyl hydrolase 20 family.</text>
</comment>
<keyword evidence="11" id="KW-1185">Reference proteome</keyword>
<feature type="domain" description="Glycoside hydrolase family 20 catalytic" evidence="8">
    <location>
        <begin position="157"/>
        <end position="507"/>
    </location>
</feature>
<feature type="signal peptide" evidence="7">
    <location>
        <begin position="1"/>
        <end position="27"/>
    </location>
</feature>
<dbReference type="HOGENOM" id="CLU_007082_5_1_10"/>
<evidence type="ECO:0000256" key="6">
    <source>
        <dbReference type="PIRSR" id="PIRSR625705-1"/>
    </source>
</evidence>
<feature type="chain" id="PRO_5003209248" description="beta-N-acetylhexosaminidase" evidence="7">
    <location>
        <begin position="28"/>
        <end position="543"/>
    </location>
</feature>
<organism evidence="10 11">
    <name type="scientific">Bacteroides helcogenes (strain ATCC 35417 / DSM 20613 / JCM 6297 / CCUG 15421 / P 36-108)</name>
    <dbReference type="NCBI Taxonomy" id="693979"/>
    <lineage>
        <taxon>Bacteria</taxon>
        <taxon>Pseudomonadati</taxon>
        <taxon>Bacteroidota</taxon>
        <taxon>Bacteroidia</taxon>
        <taxon>Bacteroidales</taxon>
        <taxon>Bacteroidaceae</taxon>
        <taxon>Bacteroides</taxon>
    </lineage>
</organism>
<keyword evidence="7" id="KW-0732">Signal</keyword>
<dbReference type="InterPro" id="IPR025705">
    <property type="entry name" value="Beta_hexosaminidase_sua/sub"/>
</dbReference>
<evidence type="ECO:0000256" key="4">
    <source>
        <dbReference type="ARBA" id="ARBA00022801"/>
    </source>
</evidence>
<dbReference type="Gene3D" id="3.20.20.80">
    <property type="entry name" value="Glycosidases"/>
    <property type="match status" value="1"/>
</dbReference>
<dbReference type="InterPro" id="IPR015882">
    <property type="entry name" value="HEX_bac_N"/>
</dbReference>
<comment type="catalytic activity">
    <reaction evidence="1">
        <text>Hydrolysis of terminal non-reducing N-acetyl-D-hexosamine residues in N-acetyl-beta-D-hexosaminides.</text>
        <dbReference type="EC" id="3.2.1.52"/>
    </reaction>
</comment>
<sequence length="543" mass="62171">MKKNFFRKNVRNILCFLALVIAPNVAAQDNLSALLPLPNHIEQRKGFFSLSTSEQVTTNSGELQFAVTELQHIFRQRFGYEPQYGKNGKIKLILDNRINSDEQYRLTIAPQGITVKGKTPAGILYGIYTLDQVLLGDVVNTKNSKIQSLYIEDQPVYPYRALMLDPARHFLPIDDVKHYIRQMARYKYNVLQLHLSDDQGWRIEIKSHPKLTEVGAYPTSKGGEGSPDNGFYTQEQLKELVRYAANLNVEIIPEIDIPGHTAALLMAYPELHCDIHQDTIFEFGKTFNLMLSAANPKVYEVLDDIIREISTIFPSKKIHLGGDESAIASNWAKSPEHLRLMKEHGYTKADQLMNIFFGKVLASTKKYGLHTILWCELDNIYMPANTYLFDYPQDVTLVTWRNALTPKCIELTRKAGNALILAPGEYAYLDYPQYKNDFPEFNNWGMPTTTLQKTFEFDPTYKLEPEKRQQIIGVMGTLWGEAINDIHRATYMTYPRGLALAEAGWCQSPGNDWESFKSRMLPNLSDMMRRGVSIRVPFEVFNR</sequence>
<dbReference type="PANTHER" id="PTHR22600">
    <property type="entry name" value="BETA-HEXOSAMINIDASE"/>
    <property type="match status" value="1"/>
</dbReference>
<keyword evidence="4 10" id="KW-0378">Hydrolase</keyword>
<evidence type="ECO:0000256" key="1">
    <source>
        <dbReference type="ARBA" id="ARBA00001231"/>
    </source>
</evidence>
<dbReference type="Pfam" id="PF02838">
    <property type="entry name" value="Glyco_hydro_20b"/>
    <property type="match status" value="1"/>
</dbReference>
<dbReference type="PATRIC" id="fig|693979.3.peg.98"/>
<feature type="domain" description="Beta-hexosaminidase bacterial type N-terminal" evidence="9">
    <location>
        <begin position="33"/>
        <end position="154"/>
    </location>
</feature>
<proteinExistence type="inferred from homology"/>
<dbReference type="RefSeq" id="WP_013545760.1">
    <property type="nucleotide sequence ID" value="NC_014933.1"/>
</dbReference>
<dbReference type="EMBL" id="CP002352">
    <property type="protein sequence ID" value="ADV42122.1"/>
    <property type="molecule type" value="Genomic_DNA"/>
</dbReference>
<evidence type="ECO:0000313" key="10">
    <source>
        <dbReference type="EMBL" id="ADV42122.1"/>
    </source>
</evidence>
<dbReference type="GO" id="GO:0030203">
    <property type="term" value="P:glycosaminoglycan metabolic process"/>
    <property type="evidence" value="ECO:0007669"/>
    <property type="project" value="TreeGrafter"/>
</dbReference>
<dbReference type="SUPFAM" id="SSF55545">
    <property type="entry name" value="beta-N-acetylhexosaminidase-like domain"/>
    <property type="match status" value="1"/>
</dbReference>
<evidence type="ECO:0000256" key="2">
    <source>
        <dbReference type="ARBA" id="ARBA00006285"/>
    </source>
</evidence>
<gene>
    <name evidence="10" type="ordered locus">Bache_0092</name>
</gene>
<dbReference type="PANTHER" id="PTHR22600:SF57">
    <property type="entry name" value="BETA-N-ACETYLHEXOSAMINIDASE"/>
    <property type="match status" value="1"/>
</dbReference>
<dbReference type="InterPro" id="IPR029018">
    <property type="entry name" value="Hex-like_dom2"/>
</dbReference>
<dbReference type="eggNOG" id="COG3525">
    <property type="taxonomic scope" value="Bacteria"/>
</dbReference>
<dbReference type="InterPro" id="IPR017853">
    <property type="entry name" value="GH"/>
</dbReference>
<evidence type="ECO:0000259" key="9">
    <source>
        <dbReference type="Pfam" id="PF02838"/>
    </source>
</evidence>
<dbReference type="PRINTS" id="PR00738">
    <property type="entry name" value="GLHYDRLASE20"/>
</dbReference>
<dbReference type="KEGG" id="bhl:Bache_0092"/>
<evidence type="ECO:0000259" key="8">
    <source>
        <dbReference type="Pfam" id="PF00728"/>
    </source>
</evidence>
<dbReference type="SUPFAM" id="SSF51445">
    <property type="entry name" value="(Trans)glycosidases"/>
    <property type="match status" value="1"/>
</dbReference>
<dbReference type="Proteomes" id="UP000008630">
    <property type="component" value="Chromosome"/>
</dbReference>
<name>E6SRW3_BACT6</name>
<evidence type="ECO:0000256" key="3">
    <source>
        <dbReference type="ARBA" id="ARBA00012663"/>
    </source>
</evidence>
<dbReference type="STRING" id="693979.Bache_0092"/>
<protein>
    <recommendedName>
        <fullName evidence="3">beta-N-acetylhexosaminidase</fullName>
        <ecNumber evidence="3">3.2.1.52</ecNumber>
    </recommendedName>
</protein>
<evidence type="ECO:0000256" key="5">
    <source>
        <dbReference type="ARBA" id="ARBA00023295"/>
    </source>
</evidence>
<dbReference type="EC" id="3.2.1.52" evidence="3"/>
<dbReference type="CDD" id="cd06563">
    <property type="entry name" value="GH20_chitobiase-like"/>
    <property type="match status" value="1"/>
</dbReference>
<dbReference type="AlphaFoldDB" id="E6SRW3"/>
<evidence type="ECO:0000313" key="11">
    <source>
        <dbReference type="Proteomes" id="UP000008630"/>
    </source>
</evidence>
<dbReference type="GO" id="GO:0004563">
    <property type="term" value="F:beta-N-acetylhexosaminidase activity"/>
    <property type="evidence" value="ECO:0007669"/>
    <property type="project" value="UniProtKB-EC"/>
</dbReference>
<dbReference type="Pfam" id="PF00728">
    <property type="entry name" value="Glyco_hydro_20"/>
    <property type="match status" value="1"/>
</dbReference>
<feature type="active site" description="Proton donor" evidence="6">
    <location>
        <position position="324"/>
    </location>
</feature>
<reference key="1">
    <citation type="submission" date="2010-11" db="EMBL/GenBank/DDBJ databases">
        <title>The complete genome of Bacteroides helcogenes P 36-108.</title>
        <authorList>
            <consortium name="US DOE Joint Genome Institute (JGI-PGF)"/>
            <person name="Lucas S."/>
            <person name="Copeland A."/>
            <person name="Lapidus A."/>
            <person name="Bruce D."/>
            <person name="Goodwin L."/>
            <person name="Pitluck S."/>
            <person name="Kyrpides N."/>
            <person name="Mavromatis K."/>
            <person name="Ivanova N."/>
            <person name="Zeytun A."/>
            <person name="Brettin T."/>
            <person name="Detter J.C."/>
            <person name="Tapia R."/>
            <person name="Han C."/>
            <person name="Land M."/>
            <person name="Hauser L."/>
            <person name="Markowitz V."/>
            <person name="Cheng J.-F."/>
            <person name="Hugenholtz P."/>
            <person name="Woyke T."/>
            <person name="Wu D."/>
            <person name="Gronow S."/>
            <person name="Wellnitz S."/>
            <person name="Brambilla E."/>
            <person name="Klenk H.-P."/>
            <person name="Eisen J.A."/>
        </authorList>
    </citation>
    <scope>NUCLEOTIDE SEQUENCE</scope>
    <source>
        <strain>P 36-108</strain>
    </source>
</reference>